<dbReference type="InterPro" id="IPR002912">
    <property type="entry name" value="ACT_dom"/>
</dbReference>
<dbReference type="EMBL" id="LNQE01001877">
    <property type="protein sequence ID" value="KUG03552.1"/>
    <property type="molecule type" value="Genomic_DNA"/>
</dbReference>
<evidence type="ECO:0000259" key="1">
    <source>
        <dbReference type="PROSITE" id="PS51671"/>
    </source>
</evidence>
<name>A0A0W8E4G6_9ZZZZ</name>
<organism evidence="2">
    <name type="scientific">hydrocarbon metagenome</name>
    <dbReference type="NCBI Taxonomy" id="938273"/>
    <lineage>
        <taxon>unclassified sequences</taxon>
        <taxon>metagenomes</taxon>
        <taxon>ecological metagenomes</taxon>
    </lineage>
</organism>
<protein>
    <submittedName>
        <fullName evidence="2">Amino acid-binding act</fullName>
    </submittedName>
</protein>
<comment type="caution">
    <text evidence="2">The sequence shown here is derived from an EMBL/GenBank/DDBJ whole genome shotgun (WGS) entry which is preliminary data.</text>
</comment>
<sequence>MAKQISVFLENKVGRLAHVTRVLGEAGINIRALSIADTSDFGILRLIVSDPAKAYQILKDARFTVSETEVIAVQVPDSPGGLASVLEQMTEQELSIEYLYAFLGTRGDDALVIFKVEDIGKARKIFNEKGIKFLDENTLYKL</sequence>
<dbReference type="Gene3D" id="3.30.2130.10">
    <property type="entry name" value="VC0802-like"/>
    <property type="match status" value="1"/>
</dbReference>
<dbReference type="AlphaFoldDB" id="A0A0W8E4G6"/>
<dbReference type="PROSITE" id="PS51671">
    <property type="entry name" value="ACT"/>
    <property type="match status" value="1"/>
</dbReference>
<proteinExistence type="predicted"/>
<dbReference type="SUPFAM" id="SSF55021">
    <property type="entry name" value="ACT-like"/>
    <property type="match status" value="2"/>
</dbReference>
<gene>
    <name evidence="2" type="ORF">ASZ90_018985</name>
</gene>
<reference evidence="2" key="1">
    <citation type="journal article" date="2015" name="Proc. Natl. Acad. Sci. U.S.A.">
        <title>Networks of energetic and metabolic interactions define dynamics in microbial communities.</title>
        <authorList>
            <person name="Embree M."/>
            <person name="Liu J.K."/>
            <person name="Al-Bassam M.M."/>
            <person name="Zengler K."/>
        </authorList>
    </citation>
    <scope>NUCLEOTIDE SEQUENCE</scope>
</reference>
<feature type="domain" description="ACT" evidence="1">
    <location>
        <begin position="4"/>
        <end position="80"/>
    </location>
</feature>
<dbReference type="Pfam" id="PF19571">
    <property type="entry name" value="ACT_8"/>
    <property type="match status" value="1"/>
</dbReference>
<dbReference type="InterPro" id="IPR045739">
    <property type="entry name" value="ACT_dom_pair"/>
</dbReference>
<dbReference type="PANTHER" id="PTHR40099">
    <property type="entry name" value="ACETOLACTATE SYNTHASE, SMALL SUBUNIT"/>
    <property type="match status" value="1"/>
</dbReference>
<evidence type="ECO:0000313" key="2">
    <source>
        <dbReference type="EMBL" id="KUG03552.1"/>
    </source>
</evidence>
<dbReference type="CDD" id="cd04882">
    <property type="entry name" value="ACT_Bt0572_2"/>
    <property type="match status" value="1"/>
</dbReference>
<dbReference type="CDD" id="cd04908">
    <property type="entry name" value="ACT_Bt0572_1"/>
    <property type="match status" value="1"/>
</dbReference>
<accession>A0A0W8E4G6</accession>
<dbReference type="InterPro" id="IPR045865">
    <property type="entry name" value="ACT-like_dom_sf"/>
</dbReference>
<dbReference type="PANTHER" id="PTHR40099:SF1">
    <property type="entry name" value="ACETOLACTATE SYNTHASE, SMALL SUBUNIT"/>
    <property type="match status" value="1"/>
</dbReference>